<keyword evidence="3" id="KW-0804">Transcription</keyword>
<evidence type="ECO:0000256" key="3">
    <source>
        <dbReference type="ARBA" id="ARBA00023163"/>
    </source>
</evidence>
<feature type="compositionally biased region" description="Basic and acidic residues" evidence="6">
    <location>
        <begin position="123"/>
        <end position="133"/>
    </location>
</feature>
<dbReference type="PROSITE" id="PS00658">
    <property type="entry name" value="FORK_HEAD_2"/>
    <property type="match status" value="1"/>
</dbReference>
<name>A0A439D2L8_9PEZI</name>
<dbReference type="Pfam" id="PF00250">
    <property type="entry name" value="Forkhead"/>
    <property type="match status" value="1"/>
</dbReference>
<dbReference type="PANTHER" id="PTHR46078">
    <property type="entry name" value="FORKHEAD BOX PROTEIN J2 FAMILY MEMBER"/>
    <property type="match status" value="1"/>
</dbReference>
<dbReference type="InterPro" id="IPR036388">
    <property type="entry name" value="WH-like_DNA-bd_sf"/>
</dbReference>
<dbReference type="PROSITE" id="PS50039">
    <property type="entry name" value="FORK_HEAD_3"/>
    <property type="match status" value="1"/>
</dbReference>
<organism evidence="8 9">
    <name type="scientific">Xylaria grammica</name>
    <dbReference type="NCBI Taxonomy" id="363999"/>
    <lineage>
        <taxon>Eukaryota</taxon>
        <taxon>Fungi</taxon>
        <taxon>Dikarya</taxon>
        <taxon>Ascomycota</taxon>
        <taxon>Pezizomycotina</taxon>
        <taxon>Sordariomycetes</taxon>
        <taxon>Xylariomycetidae</taxon>
        <taxon>Xylariales</taxon>
        <taxon>Xylariaceae</taxon>
        <taxon>Xylaria</taxon>
    </lineage>
</organism>
<dbReference type="SMART" id="SM00339">
    <property type="entry name" value="FH"/>
    <property type="match status" value="1"/>
</dbReference>
<dbReference type="Gene3D" id="1.10.10.10">
    <property type="entry name" value="Winged helix-like DNA-binding domain superfamily/Winged helix DNA-binding domain"/>
    <property type="match status" value="1"/>
</dbReference>
<dbReference type="InterPro" id="IPR045912">
    <property type="entry name" value="FOXJ2/3-like"/>
</dbReference>
<comment type="subcellular location">
    <subcellularLocation>
        <location evidence="5">Nucleus</location>
    </subcellularLocation>
</comment>
<evidence type="ECO:0000313" key="9">
    <source>
        <dbReference type="Proteomes" id="UP000286045"/>
    </source>
</evidence>
<keyword evidence="1" id="KW-0805">Transcription regulation</keyword>
<evidence type="ECO:0000256" key="2">
    <source>
        <dbReference type="ARBA" id="ARBA00023125"/>
    </source>
</evidence>
<dbReference type="AlphaFoldDB" id="A0A439D2L8"/>
<dbReference type="Proteomes" id="UP000286045">
    <property type="component" value="Unassembled WGS sequence"/>
</dbReference>
<evidence type="ECO:0000259" key="7">
    <source>
        <dbReference type="PROSITE" id="PS50039"/>
    </source>
</evidence>
<evidence type="ECO:0000256" key="1">
    <source>
        <dbReference type="ARBA" id="ARBA00023015"/>
    </source>
</evidence>
<proteinExistence type="predicted"/>
<feature type="DNA-binding region" description="Fork-head" evidence="5">
    <location>
        <begin position="145"/>
        <end position="231"/>
    </location>
</feature>
<feature type="region of interest" description="Disordered" evidence="6">
    <location>
        <begin position="98"/>
        <end position="147"/>
    </location>
</feature>
<keyword evidence="2 5" id="KW-0238">DNA-binding</keyword>
<evidence type="ECO:0000256" key="5">
    <source>
        <dbReference type="PROSITE-ProRule" id="PRU00089"/>
    </source>
</evidence>
<dbReference type="GO" id="GO:0000978">
    <property type="term" value="F:RNA polymerase II cis-regulatory region sequence-specific DNA binding"/>
    <property type="evidence" value="ECO:0007669"/>
    <property type="project" value="TreeGrafter"/>
</dbReference>
<dbReference type="InterPro" id="IPR036390">
    <property type="entry name" value="WH_DNA-bd_sf"/>
</dbReference>
<keyword evidence="9" id="KW-1185">Reference proteome</keyword>
<gene>
    <name evidence="8" type="ORF">EKO27_g6414</name>
</gene>
<dbReference type="InterPro" id="IPR030456">
    <property type="entry name" value="TF_fork_head_CS_2"/>
</dbReference>
<evidence type="ECO:0000313" key="8">
    <source>
        <dbReference type="EMBL" id="RWA08679.1"/>
    </source>
</evidence>
<evidence type="ECO:0000256" key="4">
    <source>
        <dbReference type="ARBA" id="ARBA00023242"/>
    </source>
</evidence>
<dbReference type="GO" id="GO:0005634">
    <property type="term" value="C:nucleus"/>
    <property type="evidence" value="ECO:0007669"/>
    <property type="project" value="UniProtKB-SubCell"/>
</dbReference>
<dbReference type="SUPFAM" id="SSF46785">
    <property type="entry name" value="Winged helix' DNA-binding domain"/>
    <property type="match status" value="1"/>
</dbReference>
<dbReference type="STRING" id="363999.A0A439D2L8"/>
<feature type="region of interest" description="Disordered" evidence="6">
    <location>
        <begin position="1"/>
        <end position="26"/>
    </location>
</feature>
<evidence type="ECO:0000256" key="6">
    <source>
        <dbReference type="SAM" id="MobiDB-lite"/>
    </source>
</evidence>
<reference evidence="8 9" key="1">
    <citation type="submission" date="2018-12" db="EMBL/GenBank/DDBJ databases">
        <title>Draft genome sequence of Xylaria grammica IHI A82.</title>
        <authorList>
            <person name="Buettner E."/>
            <person name="Kellner H."/>
        </authorList>
    </citation>
    <scope>NUCLEOTIDE SEQUENCE [LARGE SCALE GENOMIC DNA]</scope>
    <source>
        <strain evidence="8 9">IHI A82</strain>
    </source>
</reference>
<dbReference type="InterPro" id="IPR001766">
    <property type="entry name" value="Fork_head_dom"/>
</dbReference>
<accession>A0A439D2L8</accession>
<keyword evidence="4 5" id="KW-0539">Nucleus</keyword>
<dbReference type="PANTHER" id="PTHR46078:SF2">
    <property type="entry name" value="FORK-HEAD DOMAIN-CONTAINING PROTEIN"/>
    <property type="match status" value="1"/>
</dbReference>
<sequence length="360" mass="40075">MRQVSYGGQPTSYPAEFTSAQDSLPTTSASRQVFLTPPPTIAEETDGLFSTHSHYTTAPSSASPVSWPPAIQMDPPQFSWDAPSSSYEMGTYAPSFGDHLPRRVLDSPSEGIENEMEDPFQFGDERGPPRDTAEPAEQSSEEEPKAGEPYARLIYKAFMSRKPAYAMTLQEIYQWFREHTDKADNHSKGWQNSIRHNLSMNAAFVKRDSKPNGQEIPSTQDAKKSTEWVLENWAATRIDVLGRYMDAVDEPSSYNRLSPYTYGHYGIAPNAPNQTDWTGRPIYSAGSMPHTGYETGAYGYSDLWSNQPPMASQPDIPRAAYQTATSTSGAYGVPQERLETENLFGWNPSPSEHNSYYSAA</sequence>
<dbReference type="EMBL" id="RYZI01000188">
    <property type="protein sequence ID" value="RWA08679.1"/>
    <property type="molecule type" value="Genomic_DNA"/>
</dbReference>
<dbReference type="GO" id="GO:0000981">
    <property type="term" value="F:DNA-binding transcription factor activity, RNA polymerase II-specific"/>
    <property type="evidence" value="ECO:0007669"/>
    <property type="project" value="TreeGrafter"/>
</dbReference>
<comment type="caution">
    <text evidence="8">The sequence shown here is derived from an EMBL/GenBank/DDBJ whole genome shotgun (WGS) entry which is preliminary data.</text>
</comment>
<protein>
    <recommendedName>
        <fullName evidence="7">Fork-head domain-containing protein</fullName>
    </recommendedName>
</protein>
<feature type="domain" description="Fork-head" evidence="7">
    <location>
        <begin position="145"/>
        <end position="231"/>
    </location>
</feature>